<dbReference type="Proteomes" id="UP000053257">
    <property type="component" value="Unassembled WGS sequence"/>
</dbReference>
<name>A0A0C3S6I4_PHLG1</name>
<keyword evidence="2" id="KW-1185">Reference proteome</keyword>
<evidence type="ECO:0000313" key="1">
    <source>
        <dbReference type="EMBL" id="KIP06217.1"/>
    </source>
</evidence>
<evidence type="ECO:0000313" key="2">
    <source>
        <dbReference type="Proteomes" id="UP000053257"/>
    </source>
</evidence>
<accession>A0A0C3S6I4</accession>
<protein>
    <submittedName>
        <fullName evidence="1">Uncharacterized protein</fullName>
    </submittedName>
</protein>
<sequence length="136" mass="15149">MLSITIRHGANCPTGMVACLSSNEFASQDGYQRPASVSTYPRTYRVVSLRATCTSSTGERALLDTRILEATLDVFFLQPPDTPLPPPGNSWITYAILIQDEIWSRVHVSVRSVVRFQASRDECSNCYPWSSATFQL</sequence>
<dbReference type="EMBL" id="KN840523">
    <property type="protein sequence ID" value="KIP06217.1"/>
    <property type="molecule type" value="Genomic_DNA"/>
</dbReference>
<dbReference type="PROSITE" id="PS51257">
    <property type="entry name" value="PROKAR_LIPOPROTEIN"/>
    <property type="match status" value="1"/>
</dbReference>
<dbReference type="HOGENOM" id="CLU_1876182_0_0_1"/>
<dbReference type="AlphaFoldDB" id="A0A0C3S6I4"/>
<organism evidence="1 2">
    <name type="scientific">Phlebiopsis gigantea (strain 11061_1 CR5-6)</name>
    <name type="common">White-rot fungus</name>
    <name type="synonym">Peniophora gigantea</name>
    <dbReference type="NCBI Taxonomy" id="745531"/>
    <lineage>
        <taxon>Eukaryota</taxon>
        <taxon>Fungi</taxon>
        <taxon>Dikarya</taxon>
        <taxon>Basidiomycota</taxon>
        <taxon>Agaricomycotina</taxon>
        <taxon>Agaricomycetes</taxon>
        <taxon>Polyporales</taxon>
        <taxon>Phanerochaetaceae</taxon>
        <taxon>Phlebiopsis</taxon>
    </lineage>
</organism>
<proteinExistence type="predicted"/>
<reference evidence="1 2" key="1">
    <citation type="journal article" date="2014" name="PLoS Genet.">
        <title>Analysis of the Phlebiopsis gigantea genome, transcriptome and secretome provides insight into its pioneer colonization strategies of wood.</title>
        <authorList>
            <person name="Hori C."/>
            <person name="Ishida T."/>
            <person name="Igarashi K."/>
            <person name="Samejima M."/>
            <person name="Suzuki H."/>
            <person name="Master E."/>
            <person name="Ferreira P."/>
            <person name="Ruiz-Duenas F.J."/>
            <person name="Held B."/>
            <person name="Canessa P."/>
            <person name="Larrondo L.F."/>
            <person name="Schmoll M."/>
            <person name="Druzhinina I.S."/>
            <person name="Kubicek C.P."/>
            <person name="Gaskell J.A."/>
            <person name="Kersten P."/>
            <person name="St John F."/>
            <person name="Glasner J."/>
            <person name="Sabat G."/>
            <person name="Splinter BonDurant S."/>
            <person name="Syed K."/>
            <person name="Yadav J."/>
            <person name="Mgbeahuruike A.C."/>
            <person name="Kovalchuk A."/>
            <person name="Asiegbu F.O."/>
            <person name="Lackner G."/>
            <person name="Hoffmeister D."/>
            <person name="Rencoret J."/>
            <person name="Gutierrez A."/>
            <person name="Sun H."/>
            <person name="Lindquist E."/>
            <person name="Barry K."/>
            <person name="Riley R."/>
            <person name="Grigoriev I.V."/>
            <person name="Henrissat B."/>
            <person name="Kues U."/>
            <person name="Berka R.M."/>
            <person name="Martinez A.T."/>
            <person name="Covert S.F."/>
            <person name="Blanchette R.A."/>
            <person name="Cullen D."/>
        </authorList>
    </citation>
    <scope>NUCLEOTIDE SEQUENCE [LARGE SCALE GENOMIC DNA]</scope>
    <source>
        <strain evidence="1 2">11061_1 CR5-6</strain>
    </source>
</reference>
<gene>
    <name evidence="1" type="ORF">PHLGIDRAFT_468318</name>
</gene>